<gene>
    <name evidence="10" type="ORF">H1W37_18810</name>
</gene>
<feature type="transmembrane region" description="Helical" evidence="9">
    <location>
        <begin position="61"/>
        <end position="87"/>
    </location>
</feature>
<evidence type="ECO:0000256" key="6">
    <source>
        <dbReference type="ARBA" id="ARBA00022989"/>
    </source>
</evidence>
<evidence type="ECO:0000256" key="4">
    <source>
        <dbReference type="ARBA" id="ARBA00022692"/>
    </source>
</evidence>
<dbReference type="EMBL" id="JACEON010000023">
    <property type="protein sequence ID" value="MBA4613715.1"/>
    <property type="molecule type" value="Genomic_DNA"/>
</dbReference>
<keyword evidence="6 9" id="KW-1133">Transmembrane helix</keyword>
<feature type="transmembrane region" description="Helical" evidence="9">
    <location>
        <begin position="35"/>
        <end position="55"/>
    </location>
</feature>
<sequence>MLSEIAIIVIRGVAIGALFSIIAMSFNIVHNATRILNFAQGNIFILGGFAAYFLADNAGLPIWLAMLLLASLVIAVLVAAQGWLTLLPLRGNTSEQDSWMISTVSVSVIIAAILMLLYGPFAYSVSGPVPAFRIFGVKTPGAFILAIAAMLGWYLLLSWFLRRTFTGLAISALSQDFDAARAAGLSVRRLQLLAFGISGVIAGSAGFMVAPIISVSPDAGLRYVLNGFIAAVVGGIGNNTGALIGGPLVGVMAMLMAYKVGGAYQDLASLIVLVVILMFWPQGLFGRATARRV</sequence>
<evidence type="ECO:0000256" key="7">
    <source>
        <dbReference type="ARBA" id="ARBA00023136"/>
    </source>
</evidence>
<evidence type="ECO:0000256" key="3">
    <source>
        <dbReference type="ARBA" id="ARBA00022475"/>
    </source>
</evidence>
<keyword evidence="3" id="KW-1003">Cell membrane</keyword>
<evidence type="ECO:0000313" key="11">
    <source>
        <dbReference type="Proteomes" id="UP000559404"/>
    </source>
</evidence>
<dbReference type="AlphaFoldDB" id="A0A838XTF4"/>
<dbReference type="CDD" id="cd06582">
    <property type="entry name" value="TM_PBP1_LivH_like"/>
    <property type="match status" value="1"/>
</dbReference>
<dbReference type="RefSeq" id="WP_181761913.1">
    <property type="nucleotide sequence ID" value="NZ_BMCR01000002.1"/>
</dbReference>
<name>A0A838XTF4_9HYPH</name>
<dbReference type="GO" id="GO:0022857">
    <property type="term" value="F:transmembrane transporter activity"/>
    <property type="evidence" value="ECO:0007669"/>
    <property type="project" value="InterPro"/>
</dbReference>
<feature type="transmembrane region" description="Helical" evidence="9">
    <location>
        <begin position="267"/>
        <end position="285"/>
    </location>
</feature>
<comment type="caution">
    <text evidence="10">The sequence shown here is derived from an EMBL/GenBank/DDBJ whole genome shotgun (WGS) entry which is preliminary data.</text>
</comment>
<evidence type="ECO:0000256" key="1">
    <source>
        <dbReference type="ARBA" id="ARBA00004651"/>
    </source>
</evidence>
<dbReference type="InterPro" id="IPR001851">
    <property type="entry name" value="ABC_transp_permease"/>
</dbReference>
<feature type="transmembrane region" description="Helical" evidence="9">
    <location>
        <begin position="99"/>
        <end position="121"/>
    </location>
</feature>
<evidence type="ECO:0000313" key="10">
    <source>
        <dbReference type="EMBL" id="MBA4613715.1"/>
    </source>
</evidence>
<keyword evidence="11" id="KW-1185">Reference proteome</keyword>
<dbReference type="InterPro" id="IPR052157">
    <property type="entry name" value="BCAA_transport_permease"/>
</dbReference>
<comment type="similarity">
    <text evidence="8">Belongs to the binding-protein-dependent transport system permease family. LivHM subfamily.</text>
</comment>
<reference evidence="10 11" key="1">
    <citation type="submission" date="2020-07" db="EMBL/GenBank/DDBJ databases">
        <authorList>
            <person name="Li M."/>
        </authorList>
    </citation>
    <scope>NUCLEOTIDE SEQUENCE [LARGE SCALE GENOMIC DNA]</scope>
    <source>
        <strain evidence="10 11">DSM 23284</strain>
    </source>
</reference>
<dbReference type="GO" id="GO:0005886">
    <property type="term" value="C:plasma membrane"/>
    <property type="evidence" value="ECO:0007669"/>
    <property type="project" value="UniProtKB-SubCell"/>
</dbReference>
<feature type="transmembrane region" description="Helical" evidence="9">
    <location>
        <begin position="192"/>
        <end position="213"/>
    </location>
</feature>
<keyword evidence="4 9" id="KW-0812">Transmembrane</keyword>
<evidence type="ECO:0000256" key="5">
    <source>
        <dbReference type="ARBA" id="ARBA00022970"/>
    </source>
</evidence>
<feature type="transmembrane region" description="Helical" evidence="9">
    <location>
        <begin position="6"/>
        <end position="28"/>
    </location>
</feature>
<organism evidence="10 11">
    <name type="scientific">Stappia taiwanensis</name>
    <dbReference type="NCBI Taxonomy" id="992267"/>
    <lineage>
        <taxon>Bacteria</taxon>
        <taxon>Pseudomonadati</taxon>
        <taxon>Pseudomonadota</taxon>
        <taxon>Alphaproteobacteria</taxon>
        <taxon>Hyphomicrobiales</taxon>
        <taxon>Stappiaceae</taxon>
        <taxon>Stappia</taxon>
    </lineage>
</organism>
<feature type="transmembrane region" description="Helical" evidence="9">
    <location>
        <begin position="141"/>
        <end position="161"/>
    </location>
</feature>
<keyword evidence="2" id="KW-0813">Transport</keyword>
<reference evidence="10 11" key="2">
    <citation type="submission" date="2020-08" db="EMBL/GenBank/DDBJ databases">
        <title>Stappia taiwanensis sp. nov., isolated from a coastal thermal spring.</title>
        <authorList>
            <person name="Kampfer P."/>
        </authorList>
    </citation>
    <scope>NUCLEOTIDE SEQUENCE [LARGE SCALE GENOMIC DNA]</scope>
    <source>
        <strain evidence="10 11">DSM 23284</strain>
    </source>
</reference>
<dbReference type="Pfam" id="PF02653">
    <property type="entry name" value="BPD_transp_2"/>
    <property type="match status" value="1"/>
</dbReference>
<dbReference type="PANTHER" id="PTHR11795:SF450">
    <property type="entry name" value="ABC TRANSPORTER PERMEASE PROTEIN"/>
    <property type="match status" value="1"/>
</dbReference>
<dbReference type="Proteomes" id="UP000559404">
    <property type="component" value="Unassembled WGS sequence"/>
</dbReference>
<comment type="subcellular location">
    <subcellularLocation>
        <location evidence="1">Cell membrane</location>
        <topology evidence="1">Multi-pass membrane protein</topology>
    </subcellularLocation>
</comment>
<evidence type="ECO:0000256" key="2">
    <source>
        <dbReference type="ARBA" id="ARBA00022448"/>
    </source>
</evidence>
<protein>
    <submittedName>
        <fullName evidence="10">Branched-chain amino acid ABC transporter permease</fullName>
    </submittedName>
</protein>
<dbReference type="PANTHER" id="PTHR11795">
    <property type="entry name" value="BRANCHED-CHAIN AMINO ACID TRANSPORT SYSTEM PERMEASE PROTEIN LIVH"/>
    <property type="match status" value="1"/>
</dbReference>
<accession>A0A838XTF4</accession>
<dbReference type="GO" id="GO:0006865">
    <property type="term" value="P:amino acid transport"/>
    <property type="evidence" value="ECO:0007669"/>
    <property type="project" value="UniProtKB-KW"/>
</dbReference>
<evidence type="ECO:0000256" key="8">
    <source>
        <dbReference type="ARBA" id="ARBA00037998"/>
    </source>
</evidence>
<evidence type="ECO:0000256" key="9">
    <source>
        <dbReference type="SAM" id="Phobius"/>
    </source>
</evidence>
<keyword evidence="7 9" id="KW-0472">Membrane</keyword>
<proteinExistence type="inferred from homology"/>
<keyword evidence="5" id="KW-0029">Amino-acid transport</keyword>